<feature type="domain" description="SCP" evidence="1">
    <location>
        <begin position="119"/>
        <end position="218"/>
    </location>
</feature>
<gene>
    <name evidence="2" type="ORF">NC99_32550</name>
</gene>
<dbReference type="AlphaFoldDB" id="A0A0L8V627"/>
<dbReference type="STRING" id="1409788.NC99_32550"/>
<dbReference type="PANTHER" id="PTHR31157:SF1">
    <property type="entry name" value="SCP DOMAIN-CONTAINING PROTEIN"/>
    <property type="match status" value="1"/>
</dbReference>
<comment type="caution">
    <text evidence="2">The sequence shown here is derived from an EMBL/GenBank/DDBJ whole genome shotgun (WGS) entry which is preliminary data.</text>
</comment>
<proteinExistence type="predicted"/>
<dbReference type="InterPro" id="IPR014044">
    <property type="entry name" value="CAP_dom"/>
</dbReference>
<evidence type="ECO:0000313" key="2">
    <source>
        <dbReference type="EMBL" id="KOH43896.1"/>
    </source>
</evidence>
<sequence>MQSILTLILIFSGLLFTSEKPVSQSETTWPAELNTGAKAVYLDQYEKEIVLELNKVRHNPSRYAAEYLEPLHSAYKDDVLTLPGSAPLKTREGIAALEECIRDMKSAPSVAPLIPVRGLSSAAELLVKDQKIYGGTGHLTKSGWTPQVRMKRFGAYTSKLAENLVYGYENPRLAIISLLIDDGVVDRGHRKNILDASFTEIGVAADTHPTYKYFCTIEFTDGFTPSN</sequence>
<dbReference type="PANTHER" id="PTHR31157">
    <property type="entry name" value="SCP DOMAIN-CONTAINING PROTEIN"/>
    <property type="match status" value="1"/>
</dbReference>
<dbReference type="CDD" id="cd05379">
    <property type="entry name" value="CAP_bacterial"/>
    <property type="match status" value="1"/>
</dbReference>
<dbReference type="Gene3D" id="3.40.33.10">
    <property type="entry name" value="CAP"/>
    <property type="match status" value="1"/>
</dbReference>
<protein>
    <recommendedName>
        <fullName evidence="1">SCP domain-containing protein</fullName>
    </recommendedName>
</protein>
<evidence type="ECO:0000259" key="1">
    <source>
        <dbReference type="Pfam" id="PF00188"/>
    </source>
</evidence>
<name>A0A0L8V627_9BACT</name>
<dbReference type="EMBL" id="LGIA01000175">
    <property type="protein sequence ID" value="KOH43896.1"/>
    <property type="molecule type" value="Genomic_DNA"/>
</dbReference>
<dbReference type="RefSeq" id="WP_053185297.1">
    <property type="nucleotide sequence ID" value="NZ_LGIA01000175.1"/>
</dbReference>
<dbReference type="SUPFAM" id="SSF55797">
    <property type="entry name" value="PR-1-like"/>
    <property type="match status" value="1"/>
</dbReference>
<keyword evidence="3" id="KW-1185">Reference proteome</keyword>
<organism evidence="2 3">
    <name type="scientific">Sunxiuqinia dokdonensis</name>
    <dbReference type="NCBI Taxonomy" id="1409788"/>
    <lineage>
        <taxon>Bacteria</taxon>
        <taxon>Pseudomonadati</taxon>
        <taxon>Bacteroidota</taxon>
        <taxon>Bacteroidia</taxon>
        <taxon>Marinilabiliales</taxon>
        <taxon>Prolixibacteraceae</taxon>
        <taxon>Sunxiuqinia</taxon>
    </lineage>
</organism>
<reference evidence="3" key="1">
    <citation type="submission" date="2015-07" db="EMBL/GenBank/DDBJ databases">
        <title>Genome sequencing of Sunxiuqinia dokdonensis strain SK.</title>
        <authorList>
            <person name="Ahn S."/>
            <person name="Kim B.-C."/>
        </authorList>
    </citation>
    <scope>NUCLEOTIDE SEQUENCE [LARGE SCALE GENOMIC DNA]</scope>
    <source>
        <strain evidence="3">SK</strain>
    </source>
</reference>
<dbReference type="Proteomes" id="UP000036958">
    <property type="component" value="Unassembled WGS sequence"/>
</dbReference>
<evidence type="ECO:0000313" key="3">
    <source>
        <dbReference type="Proteomes" id="UP000036958"/>
    </source>
</evidence>
<dbReference type="Pfam" id="PF00188">
    <property type="entry name" value="CAP"/>
    <property type="match status" value="1"/>
</dbReference>
<dbReference type="OrthoDB" id="7550377at2"/>
<dbReference type="InterPro" id="IPR035940">
    <property type="entry name" value="CAP_sf"/>
</dbReference>
<accession>A0A0L8V627</accession>